<dbReference type="AlphaFoldDB" id="A0A7Y6JV31"/>
<accession>A0A7Y6JV31</accession>
<evidence type="ECO:0000256" key="2">
    <source>
        <dbReference type="SAM" id="SignalP"/>
    </source>
</evidence>
<name>A0A7Y6JV31_9BURK</name>
<dbReference type="RefSeq" id="WP_176105737.1">
    <property type="nucleotide sequence ID" value="NZ_JAALDK010000001.1"/>
</dbReference>
<evidence type="ECO:0000313" key="3">
    <source>
        <dbReference type="EMBL" id="NUX99036.1"/>
    </source>
</evidence>
<evidence type="ECO:0000313" key="4">
    <source>
        <dbReference type="Proteomes" id="UP000594380"/>
    </source>
</evidence>
<feature type="compositionally biased region" description="Gly residues" evidence="1">
    <location>
        <begin position="72"/>
        <end position="82"/>
    </location>
</feature>
<organism evidence="3 4">
    <name type="scientific">Paraburkholderia youngii</name>
    <dbReference type="NCBI Taxonomy" id="2782701"/>
    <lineage>
        <taxon>Bacteria</taxon>
        <taxon>Pseudomonadati</taxon>
        <taxon>Pseudomonadota</taxon>
        <taxon>Betaproteobacteria</taxon>
        <taxon>Burkholderiales</taxon>
        <taxon>Burkholderiaceae</taxon>
        <taxon>Paraburkholderia</taxon>
    </lineage>
</organism>
<gene>
    <name evidence="3" type="ORF">G5S42_04630</name>
</gene>
<reference evidence="3 4" key="1">
    <citation type="submission" date="2020-02" db="EMBL/GenBank/DDBJ databases">
        <title>Paraburkholderia simonii sp. nov. and Paraburkholderia youngii sp. nov. Brazilian and Mexican Mimosa-associated rhizobia.</title>
        <authorList>
            <person name="Mavima L."/>
            <person name="Beukes C.W."/>
            <person name="Chan W.Y."/>
            <person name="Palmer M."/>
            <person name="De Meyer S.E."/>
            <person name="James E.K."/>
            <person name="Venter S.N."/>
            <person name="Steenkamp E.T."/>
        </authorList>
    </citation>
    <scope>NUCLEOTIDE SEQUENCE [LARGE SCALE GENOMIC DNA]</scope>
    <source>
        <strain evidence="3 4">JPY169</strain>
    </source>
</reference>
<sequence length="94" mass="9971">MNRAFRLLAASLVVLEAAGAAQAATREEQAHACRHDAFHFCAAEIPHRAKIIACMKRHLDELSPACRAMFGNGNGNGNGNGKNGDQNRDGNGGK</sequence>
<feature type="region of interest" description="Disordered" evidence="1">
    <location>
        <begin position="70"/>
        <end position="94"/>
    </location>
</feature>
<dbReference type="Proteomes" id="UP000594380">
    <property type="component" value="Unassembled WGS sequence"/>
</dbReference>
<evidence type="ECO:0000256" key="1">
    <source>
        <dbReference type="SAM" id="MobiDB-lite"/>
    </source>
</evidence>
<protein>
    <recommendedName>
        <fullName evidence="5">Cysteine rich repeat-containing protein</fullName>
    </recommendedName>
</protein>
<feature type="signal peptide" evidence="2">
    <location>
        <begin position="1"/>
        <end position="23"/>
    </location>
</feature>
<keyword evidence="2" id="KW-0732">Signal</keyword>
<dbReference type="GeneID" id="301099631"/>
<feature type="chain" id="PRO_5031503250" description="Cysteine rich repeat-containing protein" evidence="2">
    <location>
        <begin position="24"/>
        <end position="94"/>
    </location>
</feature>
<evidence type="ECO:0008006" key="5">
    <source>
        <dbReference type="Google" id="ProtNLM"/>
    </source>
</evidence>
<comment type="caution">
    <text evidence="3">The sequence shown here is derived from an EMBL/GenBank/DDBJ whole genome shotgun (WGS) entry which is preliminary data.</text>
</comment>
<proteinExistence type="predicted"/>
<dbReference type="EMBL" id="JAALDK010000001">
    <property type="protein sequence ID" value="NUX99036.1"/>
    <property type="molecule type" value="Genomic_DNA"/>
</dbReference>